<organism evidence="1 2">
    <name type="scientific">Carnobacterium maltaromaticum</name>
    <name type="common">Carnobacterium piscicola</name>
    <dbReference type="NCBI Taxonomy" id="2751"/>
    <lineage>
        <taxon>Bacteria</taxon>
        <taxon>Bacillati</taxon>
        <taxon>Bacillota</taxon>
        <taxon>Bacilli</taxon>
        <taxon>Lactobacillales</taxon>
        <taxon>Carnobacteriaceae</taxon>
        <taxon>Carnobacterium</taxon>
    </lineage>
</organism>
<dbReference type="RefSeq" id="WP_322809829.1">
    <property type="nucleotide sequence ID" value="NZ_JAVBVO010000024.1"/>
</dbReference>
<evidence type="ECO:0000313" key="2">
    <source>
        <dbReference type="Proteomes" id="UP001290462"/>
    </source>
</evidence>
<accession>A0AAW9K4F8</accession>
<sequence>MIIYIAERYSENQSTGEVYYFYEQIELLTILRSQKELDDPHYRGTAIESFKNKNDWNPINWIPKKIGNDDSIDYIEEYRQFMSNLKPEYHQISVSLFLKIYPRLLQLEEVQKLSKL</sequence>
<gene>
    <name evidence="1" type="ORF">RAK27_18650</name>
</gene>
<name>A0AAW9K4F8_CARML</name>
<comment type="caution">
    <text evidence="1">The sequence shown here is derived from an EMBL/GenBank/DDBJ whole genome shotgun (WGS) entry which is preliminary data.</text>
</comment>
<dbReference type="AlphaFoldDB" id="A0AAW9K4F8"/>
<dbReference type="Proteomes" id="UP001290462">
    <property type="component" value="Unassembled WGS sequence"/>
</dbReference>
<dbReference type="EMBL" id="JAVBVO010000024">
    <property type="protein sequence ID" value="MDZ5760665.1"/>
    <property type="molecule type" value="Genomic_DNA"/>
</dbReference>
<reference evidence="1" key="1">
    <citation type="submission" date="2023-08" db="EMBL/GenBank/DDBJ databases">
        <title>Genomic characterization of piscicolin 126 produced by Carnobacterium maltaromaticum CM22 strain isolated from salmon (Salmo salar).</title>
        <authorList>
            <person name="Gonzalez-Gragera E."/>
            <person name="Garcia-Lopez J.D."/>
            <person name="Teso-Perez C."/>
            <person name="Gimenez-Hernandez I."/>
            <person name="Peralta-Sanchez J.M."/>
            <person name="Valdivia E."/>
            <person name="Montalban-Lopez M."/>
            <person name="Martin-Platero A.M."/>
            <person name="Banos A."/>
            <person name="Martinez-Bueno M."/>
        </authorList>
    </citation>
    <scope>NUCLEOTIDE SEQUENCE</scope>
    <source>
        <strain evidence="1">CM22</strain>
    </source>
</reference>
<protein>
    <submittedName>
        <fullName evidence="1">Uncharacterized protein</fullName>
    </submittedName>
</protein>
<proteinExistence type="predicted"/>
<evidence type="ECO:0000313" key="1">
    <source>
        <dbReference type="EMBL" id="MDZ5760665.1"/>
    </source>
</evidence>